<dbReference type="SMART" id="SM00020">
    <property type="entry name" value="Tryp_SPc"/>
    <property type="match status" value="1"/>
</dbReference>
<sequence length="276" mass="31132">MCDDTVSIVTLDPMLRCYIEYIISRREDTHQVPNKSKFILVTLEGSVSNYENKGLIANGQIYDIHKYPFVVGIIINIVLKFTTKHAICTGSLISQWFVLTAAHCTENMKISNINLRKPFKNINHYISVSGHPDDFSDGKSLNCVVIGFGRTEDNPHPNFIGYMTNSSVTYGPTACQLSNRSNIIETWKEYLCSKPDIHMVCPGDSGGPMICKGSLYGITSHGYNYKDLNTDFKCGSSDIQTRHLFVYAYRKWIADIINIGNSLIPHYSLYFTTILL</sequence>
<keyword evidence="5" id="KW-1015">Disulfide bond</keyword>
<dbReference type="Proteomes" id="UP000478052">
    <property type="component" value="Unassembled WGS sequence"/>
</dbReference>
<dbReference type="InterPro" id="IPR001254">
    <property type="entry name" value="Trypsin_dom"/>
</dbReference>
<feature type="non-terminal residue" evidence="7">
    <location>
        <position position="276"/>
    </location>
</feature>
<evidence type="ECO:0000256" key="2">
    <source>
        <dbReference type="ARBA" id="ARBA00022670"/>
    </source>
</evidence>
<keyword evidence="8" id="KW-1185">Reference proteome</keyword>
<feature type="domain" description="Peptidase S1" evidence="6">
    <location>
        <begin position="56"/>
        <end position="258"/>
    </location>
</feature>
<dbReference type="SMR" id="A0A6G0YJ13"/>
<dbReference type="PANTHER" id="PTHR24276">
    <property type="entry name" value="POLYSERASE-RELATED"/>
    <property type="match status" value="1"/>
</dbReference>
<dbReference type="AlphaFoldDB" id="A0A6G0YJ13"/>
<dbReference type="InterPro" id="IPR043504">
    <property type="entry name" value="Peptidase_S1_PA_chymotrypsin"/>
</dbReference>
<dbReference type="PROSITE" id="PS50240">
    <property type="entry name" value="TRYPSIN_DOM"/>
    <property type="match status" value="1"/>
</dbReference>
<comment type="caution">
    <text evidence="7">The sequence shown here is derived from an EMBL/GenBank/DDBJ whole genome shotgun (WGS) entry which is preliminary data.</text>
</comment>
<comment type="similarity">
    <text evidence="1">Belongs to the peptidase S1 family.</text>
</comment>
<evidence type="ECO:0000259" key="6">
    <source>
        <dbReference type="PROSITE" id="PS50240"/>
    </source>
</evidence>
<dbReference type="GO" id="GO:0006508">
    <property type="term" value="P:proteolysis"/>
    <property type="evidence" value="ECO:0007669"/>
    <property type="project" value="UniProtKB-KW"/>
</dbReference>
<organism evidence="7 8">
    <name type="scientific">Aphis craccivora</name>
    <name type="common">Cowpea aphid</name>
    <dbReference type="NCBI Taxonomy" id="307492"/>
    <lineage>
        <taxon>Eukaryota</taxon>
        <taxon>Metazoa</taxon>
        <taxon>Ecdysozoa</taxon>
        <taxon>Arthropoda</taxon>
        <taxon>Hexapoda</taxon>
        <taxon>Insecta</taxon>
        <taxon>Pterygota</taxon>
        <taxon>Neoptera</taxon>
        <taxon>Paraneoptera</taxon>
        <taxon>Hemiptera</taxon>
        <taxon>Sternorrhyncha</taxon>
        <taxon>Aphidomorpha</taxon>
        <taxon>Aphidoidea</taxon>
        <taxon>Aphididae</taxon>
        <taxon>Aphidini</taxon>
        <taxon>Aphis</taxon>
        <taxon>Aphis</taxon>
    </lineage>
</organism>
<evidence type="ECO:0000256" key="4">
    <source>
        <dbReference type="ARBA" id="ARBA00022825"/>
    </source>
</evidence>
<gene>
    <name evidence="7" type="ORF">FWK35_00015165</name>
</gene>
<keyword evidence="2" id="KW-0645">Protease</keyword>
<dbReference type="InterPro" id="IPR009003">
    <property type="entry name" value="Peptidase_S1_PA"/>
</dbReference>
<protein>
    <submittedName>
        <fullName evidence="7">Trypsin beta-like</fullName>
    </submittedName>
</protein>
<keyword evidence="3" id="KW-0378">Hydrolase</keyword>
<accession>A0A6G0YJ13</accession>
<evidence type="ECO:0000313" key="8">
    <source>
        <dbReference type="Proteomes" id="UP000478052"/>
    </source>
</evidence>
<dbReference type="EMBL" id="VUJU01003828">
    <property type="protein sequence ID" value="KAF0756549.1"/>
    <property type="molecule type" value="Genomic_DNA"/>
</dbReference>
<dbReference type="PANTHER" id="PTHR24276:SF98">
    <property type="entry name" value="FI18310P1-RELATED"/>
    <property type="match status" value="1"/>
</dbReference>
<dbReference type="InterPro" id="IPR001314">
    <property type="entry name" value="Peptidase_S1A"/>
</dbReference>
<dbReference type="PRINTS" id="PR00722">
    <property type="entry name" value="CHYMOTRYPSIN"/>
</dbReference>
<dbReference type="Gene3D" id="2.40.10.10">
    <property type="entry name" value="Trypsin-like serine proteases"/>
    <property type="match status" value="2"/>
</dbReference>
<evidence type="ECO:0000313" key="7">
    <source>
        <dbReference type="EMBL" id="KAF0756549.1"/>
    </source>
</evidence>
<evidence type="ECO:0000256" key="5">
    <source>
        <dbReference type="ARBA" id="ARBA00023157"/>
    </source>
</evidence>
<dbReference type="Pfam" id="PF00089">
    <property type="entry name" value="Trypsin"/>
    <property type="match status" value="2"/>
</dbReference>
<dbReference type="InterPro" id="IPR050430">
    <property type="entry name" value="Peptidase_S1"/>
</dbReference>
<evidence type="ECO:0000256" key="1">
    <source>
        <dbReference type="ARBA" id="ARBA00007664"/>
    </source>
</evidence>
<reference evidence="7 8" key="1">
    <citation type="submission" date="2019-08" db="EMBL/GenBank/DDBJ databases">
        <title>Whole genome of Aphis craccivora.</title>
        <authorList>
            <person name="Voronova N.V."/>
            <person name="Shulinski R.S."/>
            <person name="Bandarenka Y.V."/>
            <person name="Zhorov D.G."/>
            <person name="Warner D."/>
        </authorList>
    </citation>
    <scope>NUCLEOTIDE SEQUENCE [LARGE SCALE GENOMIC DNA]</scope>
    <source>
        <strain evidence="7">180601</strain>
        <tissue evidence="7">Whole Body</tissue>
    </source>
</reference>
<dbReference type="InterPro" id="IPR018114">
    <property type="entry name" value="TRYPSIN_HIS"/>
</dbReference>
<name>A0A6G0YJ13_APHCR</name>
<keyword evidence="4" id="KW-0720">Serine protease</keyword>
<evidence type="ECO:0000256" key="3">
    <source>
        <dbReference type="ARBA" id="ARBA00022801"/>
    </source>
</evidence>
<proteinExistence type="inferred from homology"/>
<dbReference type="GO" id="GO:0004252">
    <property type="term" value="F:serine-type endopeptidase activity"/>
    <property type="evidence" value="ECO:0007669"/>
    <property type="project" value="InterPro"/>
</dbReference>
<dbReference type="OrthoDB" id="6587056at2759"/>
<dbReference type="PROSITE" id="PS00134">
    <property type="entry name" value="TRYPSIN_HIS"/>
    <property type="match status" value="1"/>
</dbReference>
<dbReference type="SUPFAM" id="SSF50494">
    <property type="entry name" value="Trypsin-like serine proteases"/>
    <property type="match status" value="1"/>
</dbReference>